<reference evidence="1 2" key="1">
    <citation type="journal article" date="2022" name="Hortic Res">
        <title>A haplotype resolved chromosomal level avocado genome allows analysis of novel avocado genes.</title>
        <authorList>
            <person name="Nath O."/>
            <person name="Fletcher S.J."/>
            <person name="Hayward A."/>
            <person name="Shaw L.M."/>
            <person name="Masouleh A.K."/>
            <person name="Furtado A."/>
            <person name="Henry R.J."/>
            <person name="Mitter N."/>
        </authorList>
    </citation>
    <scope>NUCLEOTIDE SEQUENCE [LARGE SCALE GENOMIC DNA]</scope>
    <source>
        <strain evidence="2">cv. Hass</strain>
    </source>
</reference>
<evidence type="ECO:0000313" key="2">
    <source>
        <dbReference type="Proteomes" id="UP001234297"/>
    </source>
</evidence>
<organism evidence="1 2">
    <name type="scientific">Persea americana</name>
    <name type="common">Avocado</name>
    <dbReference type="NCBI Taxonomy" id="3435"/>
    <lineage>
        <taxon>Eukaryota</taxon>
        <taxon>Viridiplantae</taxon>
        <taxon>Streptophyta</taxon>
        <taxon>Embryophyta</taxon>
        <taxon>Tracheophyta</taxon>
        <taxon>Spermatophyta</taxon>
        <taxon>Magnoliopsida</taxon>
        <taxon>Magnoliidae</taxon>
        <taxon>Laurales</taxon>
        <taxon>Lauraceae</taxon>
        <taxon>Persea</taxon>
    </lineage>
</organism>
<evidence type="ECO:0000313" key="1">
    <source>
        <dbReference type="EMBL" id="KAJ8638073.1"/>
    </source>
</evidence>
<accession>A0ACC2LXY4</accession>
<sequence length="344" mass="38321">MDFHRYFLSTSFFLLFLLPFPSPSLAANDERCHPEDKAALLDFKNSFSNPESLPTWDPDTDCCGWYVVDCDEKTNRVTGLTLVYSSVSGTIPDAVSRLTCLQSLRLHKIPTLIGQIPPSITNLKALDYLDITWTNISGPIPPFLAELQNLKFLLLSFNNLSGSIPPELARLPNIVGIELDRNRLTGQIPESFGHFVGSVPGVKLSHNMLSGQIPKSLGNSDFSSIDLSRNQLVGDAFMLFNASKRTSTIDISRNMLEFNLSGVEFPSSNLIALDISHNRVFGRIPSQITEAVYLQFLNVTYNRLCGEIPQGWKLKYSRNFDESSYLHNRCLCGPPLQPCKANGN</sequence>
<protein>
    <submittedName>
        <fullName evidence="1">Uncharacterized protein</fullName>
    </submittedName>
</protein>
<comment type="caution">
    <text evidence="1">The sequence shown here is derived from an EMBL/GenBank/DDBJ whole genome shotgun (WGS) entry which is preliminary data.</text>
</comment>
<name>A0ACC2LXY4_PERAE</name>
<keyword evidence="2" id="KW-1185">Reference proteome</keyword>
<dbReference type="Proteomes" id="UP001234297">
    <property type="component" value="Chromosome 3"/>
</dbReference>
<dbReference type="EMBL" id="CM056811">
    <property type="protein sequence ID" value="KAJ8638073.1"/>
    <property type="molecule type" value="Genomic_DNA"/>
</dbReference>
<proteinExistence type="predicted"/>
<gene>
    <name evidence="1" type="ORF">MRB53_012340</name>
</gene>